<gene>
    <name evidence="1" type="ORF">KSS94_04185</name>
</gene>
<evidence type="ECO:0000313" key="1">
    <source>
        <dbReference type="EMBL" id="QXH52335.1"/>
    </source>
</evidence>
<dbReference type="RefSeq" id="WP_217841786.1">
    <property type="nucleotide sequence ID" value="NZ_CP077076.1"/>
</dbReference>
<name>A0ABX8N934_9PSED</name>
<sequence>MAKKYTYSVSVIREGRDRDYREFWDRNQRVNESGEVLHSDLVGFTETVDANNLNDAISIVEKKYPNLKVVREYSGKL</sequence>
<proteinExistence type="predicted"/>
<keyword evidence="2" id="KW-1185">Reference proteome</keyword>
<evidence type="ECO:0000313" key="2">
    <source>
        <dbReference type="Proteomes" id="UP001046350"/>
    </source>
</evidence>
<protein>
    <submittedName>
        <fullName evidence="1">Uncharacterized protein</fullName>
    </submittedName>
</protein>
<dbReference type="EMBL" id="CP077076">
    <property type="protein sequence ID" value="QXH52335.1"/>
    <property type="molecule type" value="Genomic_DNA"/>
</dbReference>
<accession>A0ABX8N934</accession>
<organism evidence="1 2">
    <name type="scientific">Pseudomonas fakonensis</name>
    <dbReference type="NCBI Taxonomy" id="2842355"/>
    <lineage>
        <taxon>Bacteria</taxon>
        <taxon>Pseudomonadati</taxon>
        <taxon>Pseudomonadota</taxon>
        <taxon>Gammaproteobacteria</taxon>
        <taxon>Pseudomonadales</taxon>
        <taxon>Pseudomonadaceae</taxon>
        <taxon>Pseudomonas</taxon>
    </lineage>
</organism>
<dbReference type="Proteomes" id="UP001046350">
    <property type="component" value="Chromosome"/>
</dbReference>
<reference evidence="1" key="1">
    <citation type="journal article" date="2021" name="Microorganisms">
        <title>The Ever-Expanding Pseudomonas Genus: Description of 43 New Species and Partition of the Pseudomonas putida Group.</title>
        <authorList>
            <person name="Girard L."/>
            <person name="Lood C."/>
            <person name="Hofte M."/>
            <person name="Vandamme P."/>
            <person name="Rokni-Zadeh H."/>
            <person name="van Noort V."/>
            <person name="Lavigne R."/>
            <person name="De Mot R."/>
        </authorList>
    </citation>
    <scope>NUCLEOTIDE SEQUENCE</scope>
    <source>
        <strain evidence="1">COW40</strain>
    </source>
</reference>